<dbReference type="InterPro" id="IPR003675">
    <property type="entry name" value="Rce1/LyrA-like_dom"/>
</dbReference>
<keyword evidence="1" id="KW-0472">Membrane</keyword>
<dbReference type="STRING" id="1235802.C823_04098"/>
<keyword evidence="1" id="KW-0812">Transmembrane</keyword>
<dbReference type="EMBL" id="AQFT01000124">
    <property type="protein sequence ID" value="EMZ22011.1"/>
    <property type="molecule type" value="Genomic_DNA"/>
</dbReference>
<keyword evidence="1" id="KW-1133">Transmembrane helix</keyword>
<evidence type="ECO:0000313" key="3">
    <source>
        <dbReference type="EMBL" id="EMZ22011.1"/>
    </source>
</evidence>
<comment type="caution">
    <text evidence="3">The sequence shown here is derived from an EMBL/GenBank/DDBJ whole genome shotgun (WGS) entry which is preliminary data.</text>
</comment>
<name>N2A1J6_9FIRM</name>
<reference evidence="3 4" key="1">
    <citation type="journal article" date="2014" name="Genome Announc.">
        <title>Draft genome sequences of the altered schaedler flora, a defined bacterial community from gnotobiotic mice.</title>
        <authorList>
            <person name="Wannemuehler M.J."/>
            <person name="Overstreet A.M."/>
            <person name="Ward D.V."/>
            <person name="Phillips G.J."/>
        </authorList>
    </citation>
    <scope>NUCLEOTIDE SEQUENCE [LARGE SCALE GENOMIC DNA]</scope>
    <source>
        <strain evidence="3 4">ASF492</strain>
    </source>
</reference>
<feature type="transmembrane region" description="Helical" evidence="1">
    <location>
        <begin position="207"/>
        <end position="227"/>
    </location>
</feature>
<dbReference type="GO" id="GO:0080120">
    <property type="term" value="P:CAAX-box protein maturation"/>
    <property type="evidence" value="ECO:0007669"/>
    <property type="project" value="UniProtKB-ARBA"/>
</dbReference>
<dbReference type="AlphaFoldDB" id="N2A1J6"/>
<feature type="transmembrane region" description="Helical" evidence="1">
    <location>
        <begin position="81"/>
        <end position="102"/>
    </location>
</feature>
<keyword evidence="4" id="KW-1185">Reference proteome</keyword>
<dbReference type="eggNOG" id="COG1266">
    <property type="taxonomic scope" value="Bacteria"/>
</dbReference>
<dbReference type="GO" id="GO:0004175">
    <property type="term" value="F:endopeptidase activity"/>
    <property type="evidence" value="ECO:0007669"/>
    <property type="project" value="UniProtKB-ARBA"/>
</dbReference>
<protein>
    <recommendedName>
        <fullName evidence="2">CAAX prenyl protease 2/Lysostaphin resistance protein A-like domain-containing protein</fullName>
    </recommendedName>
</protein>
<sequence>MHVKMKTILHAFAAVIIFFLTDSFCLELVGMAASVCGSAILLTALYTGLHILNVWIVVFLYSKYVWKVSLPQMYLGKPFPALRRCMAALAVPLAVDAVYFIFTKGDFKTGCDTQDELVNILFHEVFGSGFRVAVTEGMIFQGMLFYVIQKGFGKKAGILISAFIYAAAGFILNNGFTLHGADHAGTFLLLFFMGLAFTWITIQTSSVWLSVVIHFWYNVLSGNAYILHIGTRQDFPAVFTYTVRTGGICFTDIPMPSIAVFLALMIMIRIRMKKENQNNAE</sequence>
<organism evidence="3 4">
    <name type="scientific">Eubacterium plexicaudatum ASF492</name>
    <dbReference type="NCBI Taxonomy" id="1235802"/>
    <lineage>
        <taxon>Bacteria</taxon>
        <taxon>Bacillati</taxon>
        <taxon>Bacillota</taxon>
        <taxon>Clostridia</taxon>
        <taxon>Eubacteriales</taxon>
        <taxon>Eubacteriaceae</taxon>
        <taxon>Eubacterium</taxon>
    </lineage>
</organism>
<dbReference type="HOGENOM" id="CLU_085973_0_0_9"/>
<evidence type="ECO:0000259" key="2">
    <source>
        <dbReference type="Pfam" id="PF02517"/>
    </source>
</evidence>
<proteinExistence type="predicted"/>
<evidence type="ECO:0000313" key="4">
    <source>
        <dbReference type="Proteomes" id="UP000012589"/>
    </source>
</evidence>
<feature type="transmembrane region" description="Helical" evidence="1">
    <location>
        <begin position="155"/>
        <end position="172"/>
    </location>
</feature>
<dbReference type="Proteomes" id="UP000012589">
    <property type="component" value="Unassembled WGS sequence"/>
</dbReference>
<feature type="transmembrane region" description="Helical" evidence="1">
    <location>
        <begin position="247"/>
        <end position="268"/>
    </location>
</feature>
<feature type="domain" description="CAAX prenyl protease 2/Lysostaphin resistance protein A-like" evidence="2">
    <location>
        <begin position="126"/>
        <end position="220"/>
    </location>
</feature>
<gene>
    <name evidence="3" type="ORF">C823_04098</name>
</gene>
<accession>N2A1J6</accession>
<feature type="transmembrane region" description="Helical" evidence="1">
    <location>
        <begin position="184"/>
        <end position="202"/>
    </location>
</feature>
<evidence type="ECO:0000256" key="1">
    <source>
        <dbReference type="SAM" id="Phobius"/>
    </source>
</evidence>
<feature type="transmembrane region" description="Helical" evidence="1">
    <location>
        <begin position="129"/>
        <end position="148"/>
    </location>
</feature>
<feature type="transmembrane region" description="Helical" evidence="1">
    <location>
        <begin position="39"/>
        <end position="61"/>
    </location>
</feature>
<dbReference type="Pfam" id="PF02517">
    <property type="entry name" value="Rce1-like"/>
    <property type="match status" value="1"/>
</dbReference>
<dbReference type="PATRIC" id="fig|1235802.3.peg.4350"/>